<reference evidence="3 4" key="1">
    <citation type="submission" date="2016-10" db="EMBL/GenBank/DDBJ databases">
        <authorList>
            <person name="Cai Z."/>
        </authorList>
    </citation>
    <scope>NUCLEOTIDE SEQUENCE [LARGE SCALE GENOMIC DNA]</scope>
</reference>
<sequence length="387" mass="40913">MGLLVVIVALALCAAWAQAALPNGICSYSSLAVLGPGSMRAANNFSPLSQFKGCGYAVADNAFLGLVDTSAAPRVAAEASYAFAHEAPVYLPALKQIFFVSNRLGNTSGVTQFIELNTLDISTGTVTKLPETLGNSLAMSNGATNLPGTDDSIALLTQGKGDWQPGAVNKLNLKTLKHEVLLDNYLGRQFNSPNDIAFFKDGRTLFFTDPPYGFAQNFKLQPQLGNYVYAYDTVSKIVSVAADGFVKPNGVAFSPDYKTAYVTDTGMADGTGPSGFNPANPQTIYAFDMETAKSGKSGSFFPTLRNRRTFAVAETGLPDGIRLDVQGNVYTGTGAGVEVFAPSGKRLGTVLIEGGVANLVFADKVLYALNEKRIIAVQMRVPGAKLP</sequence>
<evidence type="ECO:0000313" key="3">
    <source>
        <dbReference type="EMBL" id="SZX61956.1"/>
    </source>
</evidence>
<accession>A0A383VC71</accession>
<name>A0A383VC71_TETOB</name>
<dbReference type="STRING" id="3088.A0A383VC71"/>
<dbReference type="Proteomes" id="UP000256970">
    <property type="component" value="Unassembled WGS sequence"/>
</dbReference>
<feature type="domain" description="SMP-30/Gluconolactonase/LRE-like region" evidence="2">
    <location>
        <begin position="171"/>
        <end position="361"/>
    </location>
</feature>
<gene>
    <name evidence="3" type="ORF">BQ4739_LOCUS2506</name>
</gene>
<protein>
    <recommendedName>
        <fullName evidence="2">SMP-30/Gluconolactonase/LRE-like region domain-containing protein</fullName>
    </recommendedName>
</protein>
<dbReference type="PANTHER" id="PTHR47064:SF2">
    <property type="entry name" value="SMP-30_GLUCONOLACTONASE_LRE-LIKE REGION DOMAIN-CONTAINING PROTEIN-RELATED"/>
    <property type="match status" value="1"/>
</dbReference>
<dbReference type="InterPro" id="IPR011042">
    <property type="entry name" value="6-blade_b-propeller_TolB-like"/>
</dbReference>
<evidence type="ECO:0000259" key="2">
    <source>
        <dbReference type="Pfam" id="PF08450"/>
    </source>
</evidence>
<dbReference type="InterPro" id="IPR052988">
    <property type="entry name" value="Oryzine_lactonohydrolase"/>
</dbReference>
<feature type="signal peptide" evidence="1">
    <location>
        <begin position="1"/>
        <end position="19"/>
    </location>
</feature>
<keyword evidence="4" id="KW-1185">Reference proteome</keyword>
<dbReference type="Gene3D" id="2.120.10.30">
    <property type="entry name" value="TolB, C-terminal domain"/>
    <property type="match status" value="1"/>
</dbReference>
<evidence type="ECO:0000256" key="1">
    <source>
        <dbReference type="SAM" id="SignalP"/>
    </source>
</evidence>
<dbReference type="AlphaFoldDB" id="A0A383VC71"/>
<dbReference type="PANTHER" id="PTHR47064">
    <property type="entry name" value="PUTATIVE (AFU_ORTHOLOGUE AFUA_1G08990)-RELATED"/>
    <property type="match status" value="1"/>
</dbReference>
<dbReference type="EMBL" id="FNXT01000186">
    <property type="protein sequence ID" value="SZX61956.1"/>
    <property type="molecule type" value="Genomic_DNA"/>
</dbReference>
<evidence type="ECO:0000313" key="4">
    <source>
        <dbReference type="Proteomes" id="UP000256970"/>
    </source>
</evidence>
<proteinExistence type="predicted"/>
<keyword evidence="1" id="KW-0732">Signal</keyword>
<feature type="chain" id="PRO_5016963504" description="SMP-30/Gluconolactonase/LRE-like region domain-containing protein" evidence="1">
    <location>
        <begin position="20"/>
        <end position="387"/>
    </location>
</feature>
<dbReference type="SUPFAM" id="SSF63829">
    <property type="entry name" value="Calcium-dependent phosphotriesterase"/>
    <property type="match status" value="1"/>
</dbReference>
<dbReference type="InterPro" id="IPR013658">
    <property type="entry name" value="SGL"/>
</dbReference>
<dbReference type="Pfam" id="PF08450">
    <property type="entry name" value="SGL"/>
    <property type="match status" value="1"/>
</dbReference>
<organism evidence="3 4">
    <name type="scientific">Tetradesmus obliquus</name>
    <name type="common">Green alga</name>
    <name type="synonym">Acutodesmus obliquus</name>
    <dbReference type="NCBI Taxonomy" id="3088"/>
    <lineage>
        <taxon>Eukaryota</taxon>
        <taxon>Viridiplantae</taxon>
        <taxon>Chlorophyta</taxon>
        <taxon>core chlorophytes</taxon>
        <taxon>Chlorophyceae</taxon>
        <taxon>CS clade</taxon>
        <taxon>Sphaeropleales</taxon>
        <taxon>Scenedesmaceae</taxon>
        <taxon>Tetradesmus</taxon>
    </lineage>
</organism>